<keyword evidence="2" id="KW-1185">Reference proteome</keyword>
<gene>
    <name evidence="3" type="ORF">K489DRAFT_385558</name>
</gene>
<dbReference type="RefSeq" id="XP_033454784.1">
    <property type="nucleotide sequence ID" value="XM_033606133.1"/>
</dbReference>
<feature type="compositionally biased region" description="Low complexity" evidence="1">
    <location>
        <begin position="79"/>
        <end position="93"/>
    </location>
</feature>
<protein>
    <submittedName>
        <fullName evidence="3">Uncharacterized protein</fullName>
    </submittedName>
</protein>
<evidence type="ECO:0000313" key="3">
    <source>
        <dbReference type="RefSeq" id="XP_033454784.1"/>
    </source>
</evidence>
<sequence>MESPKKAASTPRGWTDAEKLGILFQLISRPIPWETIELPPGRTLKAVQVMIDKEKSKIRKAQAGDGEANFESIPVPTLAAKGKSKAASACKAKGVGKKRGADDKVKDEDLEDDEVTESPIAARKKVKAASAPAKKTSKAGKAKQATVEDDESRGDSPQVKDEMITDEGEGDEE</sequence>
<reference evidence="3" key="1">
    <citation type="submission" date="2020-01" db="EMBL/GenBank/DDBJ databases">
        <authorList>
            <consortium name="DOE Joint Genome Institute"/>
            <person name="Haridas S."/>
            <person name="Albert R."/>
            <person name="Binder M."/>
            <person name="Bloem J."/>
            <person name="Labutti K."/>
            <person name="Salamov A."/>
            <person name="Andreopoulos B."/>
            <person name="Baker S.E."/>
            <person name="Barry K."/>
            <person name="Bills G."/>
            <person name="Bluhm B.H."/>
            <person name="Cannon C."/>
            <person name="Castanera R."/>
            <person name="Culley D.E."/>
            <person name="Daum C."/>
            <person name="Ezra D."/>
            <person name="Gonzalez J.B."/>
            <person name="Henrissat B."/>
            <person name="Kuo A."/>
            <person name="Liang C."/>
            <person name="Lipzen A."/>
            <person name="Lutzoni F."/>
            <person name="Magnuson J."/>
            <person name="Mondo S."/>
            <person name="Nolan M."/>
            <person name="Ohm R."/>
            <person name="Pangilinan J."/>
            <person name="Park H.-J."/>
            <person name="Ramirez L."/>
            <person name="Alfaro M."/>
            <person name="Sun H."/>
            <person name="Tritt A."/>
            <person name="Yoshinaga Y."/>
            <person name="Zwiers L.-H."/>
            <person name="Turgeon B.G."/>
            <person name="Goodwin S.B."/>
            <person name="Spatafora J.W."/>
            <person name="Crous P.W."/>
            <person name="Grigoriev I.V."/>
        </authorList>
    </citation>
    <scope>NUCLEOTIDE SEQUENCE</scope>
    <source>
        <strain evidence="3">CBS 342.82</strain>
    </source>
</reference>
<dbReference type="GeneID" id="54363933"/>
<evidence type="ECO:0000256" key="1">
    <source>
        <dbReference type="SAM" id="MobiDB-lite"/>
    </source>
</evidence>
<accession>A0A6J3LQ21</accession>
<evidence type="ECO:0000313" key="2">
    <source>
        <dbReference type="Proteomes" id="UP000504637"/>
    </source>
</evidence>
<feature type="region of interest" description="Disordered" evidence="1">
    <location>
        <begin position="79"/>
        <end position="173"/>
    </location>
</feature>
<reference evidence="3" key="2">
    <citation type="submission" date="2020-04" db="EMBL/GenBank/DDBJ databases">
        <authorList>
            <consortium name="NCBI Genome Project"/>
        </authorList>
    </citation>
    <scope>NUCLEOTIDE SEQUENCE</scope>
    <source>
        <strain evidence="3">CBS 342.82</strain>
    </source>
</reference>
<organism evidence="3">
    <name type="scientific">Dissoconium aciculare CBS 342.82</name>
    <dbReference type="NCBI Taxonomy" id="1314786"/>
    <lineage>
        <taxon>Eukaryota</taxon>
        <taxon>Fungi</taxon>
        <taxon>Dikarya</taxon>
        <taxon>Ascomycota</taxon>
        <taxon>Pezizomycotina</taxon>
        <taxon>Dothideomycetes</taxon>
        <taxon>Dothideomycetidae</taxon>
        <taxon>Mycosphaerellales</taxon>
        <taxon>Dissoconiaceae</taxon>
        <taxon>Dissoconium</taxon>
    </lineage>
</organism>
<reference evidence="3" key="3">
    <citation type="submission" date="2025-08" db="UniProtKB">
        <authorList>
            <consortium name="RefSeq"/>
        </authorList>
    </citation>
    <scope>IDENTIFICATION</scope>
    <source>
        <strain evidence="3">CBS 342.82</strain>
    </source>
</reference>
<dbReference type="OrthoDB" id="5371646at2759"/>
<proteinExistence type="predicted"/>
<name>A0A6J3LQ21_9PEZI</name>
<dbReference type="Proteomes" id="UP000504637">
    <property type="component" value="Unplaced"/>
</dbReference>
<dbReference type="AlphaFoldDB" id="A0A6J3LQ21"/>
<feature type="compositionally biased region" description="Acidic residues" evidence="1">
    <location>
        <begin position="164"/>
        <end position="173"/>
    </location>
</feature>